<dbReference type="Pfam" id="PF00023">
    <property type="entry name" value="Ank"/>
    <property type="match status" value="1"/>
</dbReference>
<dbReference type="Proteomes" id="UP000075884">
    <property type="component" value="Unassembled WGS sequence"/>
</dbReference>
<keyword evidence="4" id="KW-0109">Calcium transport</keyword>
<keyword evidence="12" id="KW-0407">Ion channel</keyword>
<name>A0A182N0L1_9DIPT</name>
<evidence type="ECO:0000256" key="3">
    <source>
        <dbReference type="ARBA" id="ARBA00022475"/>
    </source>
</evidence>
<dbReference type="SMART" id="SM00248">
    <property type="entry name" value="ANK"/>
    <property type="match status" value="5"/>
</dbReference>
<dbReference type="GO" id="GO:0005262">
    <property type="term" value="F:calcium channel activity"/>
    <property type="evidence" value="ECO:0007669"/>
    <property type="project" value="UniProtKB-KW"/>
</dbReference>
<feature type="domain" description="Ion transport" evidence="16">
    <location>
        <begin position="518"/>
        <end position="670"/>
    </location>
</feature>
<keyword evidence="3" id="KW-1003">Cell membrane</keyword>
<evidence type="ECO:0000256" key="13">
    <source>
        <dbReference type="PROSITE-ProRule" id="PRU00023"/>
    </source>
</evidence>
<accession>A0A182N0L1</accession>
<feature type="transmembrane region" description="Helical" evidence="15">
    <location>
        <begin position="503"/>
        <end position="523"/>
    </location>
</feature>
<reference evidence="18" key="1">
    <citation type="submission" date="2013-03" db="EMBL/GenBank/DDBJ databases">
        <title>The Genome Sequence of Anopheles dirus WRAIR2.</title>
        <authorList>
            <consortium name="The Broad Institute Genomics Platform"/>
            <person name="Neafsey D.E."/>
            <person name="Walton C."/>
            <person name="Walker B."/>
            <person name="Young S.K."/>
            <person name="Zeng Q."/>
            <person name="Gargeya S."/>
            <person name="Fitzgerald M."/>
            <person name="Haas B."/>
            <person name="Abouelleil A."/>
            <person name="Allen A.W."/>
            <person name="Alvarado L."/>
            <person name="Arachchi H.M."/>
            <person name="Berlin A.M."/>
            <person name="Chapman S.B."/>
            <person name="Gainer-Dewar J."/>
            <person name="Goldberg J."/>
            <person name="Griggs A."/>
            <person name="Gujja S."/>
            <person name="Hansen M."/>
            <person name="Howarth C."/>
            <person name="Imamovic A."/>
            <person name="Ireland A."/>
            <person name="Larimer J."/>
            <person name="McCowan C."/>
            <person name="Murphy C."/>
            <person name="Pearson M."/>
            <person name="Poon T.W."/>
            <person name="Priest M."/>
            <person name="Roberts A."/>
            <person name="Saif S."/>
            <person name="Shea T."/>
            <person name="Sisk P."/>
            <person name="Sykes S."/>
            <person name="Wortman J."/>
            <person name="Nusbaum C."/>
            <person name="Birren B."/>
        </authorList>
    </citation>
    <scope>NUCLEOTIDE SEQUENCE [LARGE SCALE GENOMIC DNA]</scope>
    <source>
        <strain evidence="18">WRAIR2</strain>
    </source>
</reference>
<evidence type="ECO:0000256" key="14">
    <source>
        <dbReference type="SAM" id="MobiDB-lite"/>
    </source>
</evidence>
<evidence type="ECO:0000256" key="5">
    <source>
        <dbReference type="ARBA" id="ARBA00022673"/>
    </source>
</evidence>
<feature type="compositionally biased region" description="Gly residues" evidence="14">
    <location>
        <begin position="1088"/>
        <end position="1103"/>
    </location>
</feature>
<dbReference type="PROSITE" id="PS50088">
    <property type="entry name" value="ANK_REPEAT"/>
    <property type="match status" value="2"/>
</dbReference>
<evidence type="ECO:0000313" key="18">
    <source>
        <dbReference type="Proteomes" id="UP000075884"/>
    </source>
</evidence>
<dbReference type="InterPro" id="IPR005821">
    <property type="entry name" value="Ion_trans_dom"/>
</dbReference>
<dbReference type="GO" id="GO:0098703">
    <property type="term" value="P:calcium ion import across plasma membrane"/>
    <property type="evidence" value="ECO:0007669"/>
    <property type="project" value="TreeGrafter"/>
</dbReference>
<dbReference type="Pfam" id="PF00520">
    <property type="entry name" value="Ion_trans"/>
    <property type="match status" value="1"/>
</dbReference>
<feature type="region of interest" description="Disordered" evidence="14">
    <location>
        <begin position="1084"/>
        <end position="1252"/>
    </location>
</feature>
<feature type="region of interest" description="Disordered" evidence="14">
    <location>
        <begin position="424"/>
        <end position="454"/>
    </location>
</feature>
<dbReference type="InterPro" id="IPR036770">
    <property type="entry name" value="Ankyrin_rpt-contain_sf"/>
</dbReference>
<keyword evidence="5" id="KW-0107">Calcium channel</keyword>
<dbReference type="Pfam" id="PF12796">
    <property type="entry name" value="Ank_2"/>
    <property type="match status" value="1"/>
</dbReference>
<feature type="compositionally biased region" description="Low complexity" evidence="14">
    <location>
        <begin position="956"/>
        <end position="985"/>
    </location>
</feature>
<keyword evidence="7" id="KW-0677">Repeat</keyword>
<keyword evidence="18" id="KW-1185">Reference proteome</keyword>
<keyword evidence="6 15" id="KW-0812">Transmembrane</keyword>
<dbReference type="PANTHER" id="PTHR10582">
    <property type="entry name" value="TRANSIENT RECEPTOR POTENTIAL ION CHANNEL PROTEIN"/>
    <property type="match status" value="1"/>
</dbReference>
<organism evidence="17 18">
    <name type="scientific">Anopheles dirus</name>
    <dbReference type="NCBI Taxonomy" id="7168"/>
    <lineage>
        <taxon>Eukaryota</taxon>
        <taxon>Metazoa</taxon>
        <taxon>Ecdysozoa</taxon>
        <taxon>Arthropoda</taxon>
        <taxon>Hexapoda</taxon>
        <taxon>Insecta</taxon>
        <taxon>Pterygota</taxon>
        <taxon>Neoptera</taxon>
        <taxon>Endopterygota</taxon>
        <taxon>Diptera</taxon>
        <taxon>Nematocera</taxon>
        <taxon>Culicoidea</taxon>
        <taxon>Culicidae</taxon>
        <taxon>Anophelinae</taxon>
        <taxon>Anopheles</taxon>
    </lineage>
</organism>
<keyword evidence="13" id="KW-0040">ANK repeat</keyword>
<dbReference type="GO" id="GO:0005886">
    <property type="term" value="C:plasma membrane"/>
    <property type="evidence" value="ECO:0007669"/>
    <property type="project" value="UniProtKB-SubCell"/>
</dbReference>
<dbReference type="AlphaFoldDB" id="A0A182N0L1"/>
<feature type="repeat" description="ANK" evidence="13">
    <location>
        <begin position="173"/>
        <end position="205"/>
    </location>
</feature>
<dbReference type="PANTHER" id="PTHR10582:SF2">
    <property type="entry name" value="INACTIVE"/>
    <property type="match status" value="1"/>
</dbReference>
<keyword evidence="11 15" id="KW-0472">Membrane</keyword>
<evidence type="ECO:0000256" key="6">
    <source>
        <dbReference type="ARBA" id="ARBA00022692"/>
    </source>
</evidence>
<feature type="transmembrane region" description="Helical" evidence="15">
    <location>
        <begin position="571"/>
        <end position="593"/>
    </location>
</feature>
<evidence type="ECO:0000256" key="12">
    <source>
        <dbReference type="ARBA" id="ARBA00023303"/>
    </source>
</evidence>
<proteinExistence type="predicted"/>
<dbReference type="PROSITE" id="PS50297">
    <property type="entry name" value="ANK_REP_REGION"/>
    <property type="match status" value="2"/>
</dbReference>
<dbReference type="Gene3D" id="1.25.40.20">
    <property type="entry name" value="Ankyrin repeat-containing domain"/>
    <property type="match status" value="1"/>
</dbReference>
<dbReference type="Gene3D" id="1.10.287.70">
    <property type="match status" value="1"/>
</dbReference>
<evidence type="ECO:0000256" key="4">
    <source>
        <dbReference type="ARBA" id="ARBA00022568"/>
    </source>
</evidence>
<keyword evidence="10" id="KW-0406">Ion transport</keyword>
<dbReference type="InterPro" id="IPR024862">
    <property type="entry name" value="TRPV"/>
</dbReference>
<dbReference type="GO" id="GO:0034703">
    <property type="term" value="C:cation channel complex"/>
    <property type="evidence" value="ECO:0007669"/>
    <property type="project" value="UniProtKB-ARBA"/>
</dbReference>
<feature type="region of interest" description="Disordered" evidence="14">
    <location>
        <begin position="939"/>
        <end position="985"/>
    </location>
</feature>
<evidence type="ECO:0000256" key="8">
    <source>
        <dbReference type="ARBA" id="ARBA00022837"/>
    </source>
</evidence>
<feature type="region of interest" description="Disordered" evidence="14">
    <location>
        <begin position="857"/>
        <end position="884"/>
    </location>
</feature>
<feature type="compositionally biased region" description="Gly residues" evidence="14">
    <location>
        <begin position="1203"/>
        <end position="1225"/>
    </location>
</feature>
<evidence type="ECO:0000313" key="17">
    <source>
        <dbReference type="EnsemblMetazoa" id="ADIR001166-PA"/>
    </source>
</evidence>
<feature type="compositionally biased region" description="Basic residues" evidence="14">
    <location>
        <begin position="1148"/>
        <end position="1169"/>
    </location>
</feature>
<keyword evidence="8" id="KW-0106">Calcium</keyword>
<feature type="transmembrane region" description="Helical" evidence="15">
    <location>
        <begin position="543"/>
        <end position="564"/>
    </location>
</feature>
<dbReference type="FunFam" id="1.10.287.70:FF:000132">
    <property type="entry name" value="OSMotic avoidance abnormal family member"/>
    <property type="match status" value="1"/>
</dbReference>
<evidence type="ECO:0000256" key="11">
    <source>
        <dbReference type="ARBA" id="ARBA00023136"/>
    </source>
</evidence>
<feature type="repeat" description="ANK" evidence="13">
    <location>
        <begin position="231"/>
        <end position="263"/>
    </location>
</feature>
<evidence type="ECO:0000256" key="10">
    <source>
        <dbReference type="ARBA" id="ARBA00023065"/>
    </source>
</evidence>
<evidence type="ECO:0000256" key="15">
    <source>
        <dbReference type="SAM" id="Phobius"/>
    </source>
</evidence>
<evidence type="ECO:0000256" key="2">
    <source>
        <dbReference type="ARBA" id="ARBA00022448"/>
    </source>
</evidence>
<dbReference type="VEuPathDB" id="VectorBase:ADIR001166"/>
<dbReference type="EnsemblMetazoa" id="ADIR001166-RA">
    <property type="protein sequence ID" value="ADIR001166-PA"/>
    <property type="gene ID" value="ADIR001166"/>
</dbReference>
<keyword evidence="2" id="KW-0813">Transport</keyword>
<evidence type="ECO:0000256" key="7">
    <source>
        <dbReference type="ARBA" id="ARBA00022737"/>
    </source>
</evidence>
<reference evidence="17" key="2">
    <citation type="submission" date="2020-05" db="UniProtKB">
        <authorList>
            <consortium name="EnsemblMetazoa"/>
        </authorList>
    </citation>
    <scope>IDENTIFICATION</scope>
    <source>
        <strain evidence="17">WRAIR2</strain>
    </source>
</reference>
<feature type="compositionally biased region" description="Basic and acidic residues" evidence="14">
    <location>
        <begin position="1117"/>
        <end position="1127"/>
    </location>
</feature>
<evidence type="ECO:0000256" key="9">
    <source>
        <dbReference type="ARBA" id="ARBA00022989"/>
    </source>
</evidence>
<protein>
    <recommendedName>
        <fullName evidence="16">Ion transport domain-containing protein</fullName>
    </recommendedName>
</protein>
<sequence>MVHLDPLRFCRKKRKMPQGGAILDQVISQSASASNQCLLYKMANYKRGGDLIDAFQIGGQKAVEQLIREQFGVFMYNKGRGQIINRAEYLRWKYMDNHEVIIPIEASLSPHDPLSKWVDHKACWQMQYRGLLGESLLHVLIICDTKIHTKLARILLRVFPEQAIDVMEGEEYLGASALHLAIAYSNNELVGDLIDAGADVSQRATGRFFLPRDQQGLRPVKTTDYEGLAYLGEYPLAWAACCANESVYNLLLECGADPNAQDSFGNMILHMVVVCDKLDMFGYALRHPKLPCKNGIVNAAGLTPLTLACRLGRDEVFREMLELSAREFWRYSNITCSGYPLNALDTLMPDGSTNWNSALFIILNGTKEEHLNMLDGGIVERLLDEKWKTFARNQFLKRLLILAIHLFCLSCSVYMRPARVFADDDEDDGGDGDGGTPAGDDGPDGGEPAGGGSPDEDIDLSTWVRYGFEVSTVMGVLSYVVLQQGDEIKNQGLFSFLKSLSQAPAKAIFLISNILILACIPLRMMGDTETEEAILLFAVPGSWFLLMFFAGAIGLTGPFVTMIFSMITGDMFTFGIIYMIVLFGFSQAFFFLYKGHPNAEDSPFGSYFGTWMALFQTTLGDYDYADLNLTTYPNLAKTVFIIFMIFVPILLLNMLIAMMGNTYAYVIEQAEKEGMKQWAKIVVNLERAVTQDDAKRYLEEYSIGLGPSDDPRYETRGVMVIKSKSKTRARQRKGAVSNWKSVLRVTLNELKKRGMTGEELRRIMWGRSSITSPAKIAKKKRPGEVDDLLGDPFAITAAIDVMSFTQDIVMVSTDTVCPLMPLPGPTGPAATAGTLTATTGVGMQPGAPVAPPARATGMAGATPAHPLPAAQPTQPARRHSTASAPATVCLGAEVRPDYKDPLRELVIISESASVDENYAQNVKTLAIDASTLDHVHEIDISALPPPGPPYRRDPLAQQQQQQQPVSAQAQGAQQQPQQQQQQQQQNLGQLTLFQNPKDVVDPVREREFLKTLEALEDTDSEAGEKPVLGKISLIRRAKSAVSRSTSRKRKTDQHPLFMIAWEDKGDPGAGGLAGAGTPGALVYDAERGGAGAGGAAGGGGSGPAPGEAAEQDAVTVEELHRRMEQFHQRNRGTSVRDRDANSSESSGKHHAKARKPAHHHGLSRGKHNKISPDNSNESTGGGGGGSGSNGKPDKRMKSAPILGSGGGGGDGVGVGGGAGGSGGRTAAGIRADDGSSSPPDPLEPWSTKNIMNINKLLDQDTTEE</sequence>
<dbReference type="SUPFAM" id="SSF48403">
    <property type="entry name" value="Ankyrin repeat"/>
    <property type="match status" value="1"/>
</dbReference>
<dbReference type="InterPro" id="IPR002110">
    <property type="entry name" value="Ankyrin_rpt"/>
</dbReference>
<dbReference type="FunFam" id="1.25.40.20:FF:000185">
    <property type="entry name" value="OSMotic avoidance abnormal family member"/>
    <property type="match status" value="1"/>
</dbReference>
<evidence type="ECO:0000256" key="1">
    <source>
        <dbReference type="ARBA" id="ARBA00004651"/>
    </source>
</evidence>
<evidence type="ECO:0000259" key="16">
    <source>
        <dbReference type="Pfam" id="PF00520"/>
    </source>
</evidence>
<keyword evidence="9 15" id="KW-1133">Transmembrane helix</keyword>
<dbReference type="STRING" id="7168.A0A182N0L1"/>
<comment type="subcellular location">
    <subcellularLocation>
        <location evidence="1">Cell membrane</location>
        <topology evidence="1">Multi-pass membrane protein</topology>
    </subcellularLocation>
</comment>
<feature type="compositionally biased region" description="Gly residues" evidence="14">
    <location>
        <begin position="1179"/>
        <end position="1188"/>
    </location>
</feature>
<feature type="transmembrane region" description="Helical" evidence="15">
    <location>
        <begin position="639"/>
        <end position="666"/>
    </location>
</feature>